<evidence type="ECO:0000256" key="1">
    <source>
        <dbReference type="ARBA" id="ARBA00022484"/>
    </source>
</evidence>
<protein>
    <submittedName>
        <fullName evidence="7">RNA-dependent RNA polymerase</fullName>
    </submittedName>
</protein>
<evidence type="ECO:0000256" key="3">
    <source>
        <dbReference type="ARBA" id="ARBA00022695"/>
    </source>
</evidence>
<keyword evidence="4" id="KW-0547">Nucleotide-binding</keyword>
<feature type="domain" description="RNA-directed RNA polymerase C-terminal" evidence="6">
    <location>
        <begin position="35"/>
        <end position="450"/>
    </location>
</feature>
<dbReference type="GO" id="GO:0003723">
    <property type="term" value="F:RNA binding"/>
    <property type="evidence" value="ECO:0007669"/>
    <property type="project" value="InterPro"/>
</dbReference>
<dbReference type="SUPFAM" id="SSF56672">
    <property type="entry name" value="DNA/RNA polymerases"/>
    <property type="match status" value="1"/>
</dbReference>
<accession>A0A8D9PH43</accession>
<evidence type="ECO:0000256" key="4">
    <source>
        <dbReference type="ARBA" id="ARBA00022741"/>
    </source>
</evidence>
<keyword evidence="1 7" id="KW-0696">RNA-directed RNA polymerase</keyword>
<keyword evidence="5" id="KW-0693">Viral RNA replication</keyword>
<reference evidence="7" key="1">
    <citation type="journal article" date="2021" name="Gene">
        <title>Discovery of putative novel viruses in the transcriptomes of endangered plant species native to India and China.</title>
        <authorList>
            <person name="Sidharthan V.K."/>
            <person name="Kalaivanan N.S."/>
            <person name="Baranwal V.K."/>
        </authorList>
    </citation>
    <scope>NUCLEOTIDE SEQUENCE</scope>
    <source>
        <strain evidence="7">China</strain>
    </source>
</reference>
<evidence type="ECO:0000259" key="6">
    <source>
        <dbReference type="Pfam" id="PF00680"/>
    </source>
</evidence>
<evidence type="ECO:0000313" key="7">
    <source>
        <dbReference type="EMBL" id="DAF42462.1"/>
    </source>
</evidence>
<dbReference type="InterPro" id="IPR001205">
    <property type="entry name" value="RNA-dir_pol_C"/>
</dbReference>
<dbReference type="EMBL" id="BK013324">
    <property type="protein sequence ID" value="DAF42462.1"/>
    <property type="molecule type" value="Genomic_RNA"/>
</dbReference>
<keyword evidence="3" id="KW-0548">Nucleotidyltransferase</keyword>
<evidence type="ECO:0000256" key="2">
    <source>
        <dbReference type="ARBA" id="ARBA00022679"/>
    </source>
</evidence>
<dbReference type="InterPro" id="IPR043128">
    <property type="entry name" value="Rev_trsase/Diguanyl_cyclase"/>
</dbReference>
<dbReference type="Pfam" id="PF00680">
    <property type="entry name" value="RdRP_1"/>
    <property type="match status" value="1"/>
</dbReference>
<proteinExistence type="predicted"/>
<dbReference type="Gene3D" id="3.30.70.270">
    <property type="match status" value="1"/>
</dbReference>
<keyword evidence="2" id="KW-0808">Transferase</keyword>
<evidence type="ECO:0000256" key="5">
    <source>
        <dbReference type="ARBA" id="ARBA00022953"/>
    </source>
</evidence>
<dbReference type="GO" id="GO:0000166">
    <property type="term" value="F:nucleotide binding"/>
    <property type="evidence" value="ECO:0007669"/>
    <property type="project" value="UniProtKB-KW"/>
</dbReference>
<dbReference type="InterPro" id="IPR043502">
    <property type="entry name" value="DNA/RNA_pol_sf"/>
</dbReference>
<dbReference type="GO" id="GO:0003968">
    <property type="term" value="F:RNA-directed RNA polymerase activity"/>
    <property type="evidence" value="ECO:0007669"/>
    <property type="project" value="UniProtKB-KW"/>
</dbReference>
<dbReference type="GO" id="GO:0006351">
    <property type="term" value="P:DNA-templated transcription"/>
    <property type="evidence" value="ECO:0007669"/>
    <property type="project" value="InterPro"/>
</dbReference>
<sequence>MAQPYDFMDFQAELENINQRHFHRVFRPEHTIERDKYALHELLAVDPLAEEQYLEGWARSYYSGQQHLEAIFQYAHEDIPLSALHQQTWTDAIQAIRTELRSLPRVRAFSVLTELDQIDFQAQTAAGYDYQGVKGDKDGENHRRAISRAKATLWSALNPSEGMDHVIRTHVPDVGYTRTQLTNLAEKLKVRGVWGRAFHYILLEGTAANPLIQMFQTQQSFFHIGMDPTVSVPRLLSYVKSKAKWLIALDWQAFDASVNRFEIDQGFDLLKELVFFPDPETETAFEISRQLFKHKKIAAPDGNTYWSHKGLPSGSYYTMLIGSIVNRLRIEYLWRVTQGHGPIVCFTQGDDSLSGDNSLINPEDFAQVSGPLGWTMNPAKTEISTIPESVTFLGRSSSGGLNQRDIIKCLRLLIYPEVPVTSGDISAFRATSIAQDVGGTSSRLNEVARKLRRKYGIAEESKVPRDLRRYFA</sequence>
<organism evidence="7">
    <name type="scientific">Cinnamomum chago deltapartitivirus 2</name>
    <dbReference type="NCBI Taxonomy" id="2765857"/>
    <lineage>
        <taxon>Viruses</taxon>
        <taxon>Riboviria</taxon>
        <taxon>Orthornavirae</taxon>
        <taxon>Pisuviricota</taxon>
        <taxon>Duplopiviricetes</taxon>
        <taxon>Durnavirales</taxon>
        <taxon>Partitiviridae</taxon>
        <taxon>Deltapartitivirus</taxon>
    </lineage>
</organism>
<name>A0A8D9PH43_9VIRU</name>